<dbReference type="HOGENOM" id="CLU_013253_1_2_1"/>
<dbReference type="SUPFAM" id="SSF50630">
    <property type="entry name" value="Acid proteases"/>
    <property type="match status" value="1"/>
</dbReference>
<dbReference type="InterPro" id="IPR034164">
    <property type="entry name" value="Pepsin-like_dom"/>
</dbReference>
<keyword evidence="4" id="KW-0378">Hydrolase</keyword>
<evidence type="ECO:0000256" key="4">
    <source>
        <dbReference type="ARBA" id="ARBA00022801"/>
    </source>
</evidence>
<dbReference type="GO" id="GO:0006508">
    <property type="term" value="P:proteolysis"/>
    <property type="evidence" value="ECO:0007669"/>
    <property type="project" value="UniProtKB-KW"/>
</dbReference>
<sequence>MHHLPLLFSLPFAALAAADPLHIPLVRRSTSKDASLERFAIAADNIRLKYNFPPVSRHHKRASSVGMSLVNQDYDSSYLGMVSVGTPPQNFPVVMDTGSSDLWVASTSCTGCPGDTPEFNPTASSSLKNMTDVIGDQAVVEISYGSGSVRGDLVSDTVSMAGLNVNPQTFLVGTQVSSGLLSGNVTGIMGLAFEALASTDALPFWQALIKNNELSSPEMSFYLTRFDDDANATAEEPGGVFTLGGTNSSLFTGDIEFLNITDSSSPTFWLLTVSSITVQGQSIDIATGSAASAAIDTGTTLIGAPQDAVQSIFAAIPNSQALSGQYDGFYSFPCSTTVNVTLSFGGKSWPINPNDMNLGQVQGNQCLGGIFVLDIGSAVSSGDGNPNWVVGDTFLKNVYSVFRSSPASVGFAQLSGSASSNSSGAGSVGTASITGNGVPTPTGSGSSSTTTSTRSSATSFANASVLSLSVFVSLTASALSGWLVLA</sequence>
<dbReference type="STRING" id="599839.J4H1C3"/>
<keyword evidence="2" id="KW-0645">Protease</keyword>
<evidence type="ECO:0000256" key="2">
    <source>
        <dbReference type="ARBA" id="ARBA00022670"/>
    </source>
</evidence>
<dbReference type="AlphaFoldDB" id="J4H1C3"/>
<organism evidence="9 10">
    <name type="scientific">Fibroporia radiculosa</name>
    <dbReference type="NCBI Taxonomy" id="599839"/>
    <lineage>
        <taxon>Eukaryota</taxon>
        <taxon>Fungi</taxon>
        <taxon>Dikarya</taxon>
        <taxon>Basidiomycota</taxon>
        <taxon>Agaricomycotina</taxon>
        <taxon>Agaricomycetes</taxon>
        <taxon>Polyporales</taxon>
        <taxon>Fibroporiaceae</taxon>
        <taxon>Fibroporia</taxon>
    </lineage>
</organism>
<dbReference type="CDD" id="cd05471">
    <property type="entry name" value="pepsin_like"/>
    <property type="match status" value="1"/>
</dbReference>
<feature type="active site" evidence="5">
    <location>
        <position position="296"/>
    </location>
</feature>
<dbReference type="Gene3D" id="2.40.70.10">
    <property type="entry name" value="Acid Proteases"/>
    <property type="match status" value="2"/>
</dbReference>
<evidence type="ECO:0000256" key="7">
    <source>
        <dbReference type="SAM" id="SignalP"/>
    </source>
</evidence>
<protein>
    <recommendedName>
        <fullName evidence="8">Peptidase A1 domain-containing protein</fullName>
    </recommendedName>
</protein>
<evidence type="ECO:0000256" key="5">
    <source>
        <dbReference type="PIRSR" id="PIRSR601461-1"/>
    </source>
</evidence>
<dbReference type="EMBL" id="HE796945">
    <property type="protein sequence ID" value="CCL99649.1"/>
    <property type="molecule type" value="Genomic_DNA"/>
</dbReference>
<keyword evidence="7" id="KW-0732">Signal</keyword>
<dbReference type="PRINTS" id="PR00792">
    <property type="entry name" value="PEPSIN"/>
</dbReference>
<proteinExistence type="inferred from homology"/>
<name>J4H1C3_9APHY</name>
<feature type="chain" id="PRO_5003779097" description="Peptidase A1 domain-containing protein" evidence="7">
    <location>
        <begin position="19"/>
        <end position="486"/>
    </location>
</feature>
<dbReference type="GO" id="GO:0004190">
    <property type="term" value="F:aspartic-type endopeptidase activity"/>
    <property type="evidence" value="ECO:0007669"/>
    <property type="project" value="UniProtKB-KW"/>
</dbReference>
<reference evidence="9 10" key="1">
    <citation type="journal article" date="2012" name="Appl. Environ. Microbiol.">
        <title>Short-read sequencing for genomic analysis of the brown rot fungus Fibroporia radiculosa.</title>
        <authorList>
            <person name="Tang J.D."/>
            <person name="Perkins A.D."/>
            <person name="Sonstegard T.S."/>
            <person name="Schroeder S.G."/>
            <person name="Burgess S.C."/>
            <person name="Diehl S.V."/>
        </authorList>
    </citation>
    <scope>NUCLEOTIDE SEQUENCE [LARGE SCALE GENOMIC DNA]</scope>
    <source>
        <strain evidence="9 10">TFFH 294</strain>
    </source>
</reference>
<dbReference type="InterPro" id="IPR001461">
    <property type="entry name" value="Aspartic_peptidase_A1"/>
</dbReference>
<evidence type="ECO:0000256" key="1">
    <source>
        <dbReference type="ARBA" id="ARBA00007447"/>
    </source>
</evidence>
<dbReference type="FunFam" id="2.40.70.10:FF:000115">
    <property type="entry name" value="Lysosomal aspartic protease"/>
    <property type="match status" value="1"/>
</dbReference>
<dbReference type="InParanoid" id="J4H1C3"/>
<dbReference type="Pfam" id="PF00026">
    <property type="entry name" value="Asp"/>
    <property type="match status" value="1"/>
</dbReference>
<dbReference type="RefSeq" id="XP_012178932.1">
    <property type="nucleotide sequence ID" value="XM_012323542.1"/>
</dbReference>
<evidence type="ECO:0000256" key="6">
    <source>
        <dbReference type="SAM" id="MobiDB-lite"/>
    </source>
</evidence>
<dbReference type="GeneID" id="24094560"/>
<dbReference type="OrthoDB" id="771136at2759"/>
<dbReference type="InterPro" id="IPR021109">
    <property type="entry name" value="Peptidase_aspartic_dom_sf"/>
</dbReference>
<comment type="similarity">
    <text evidence="1">Belongs to the peptidase A1 family.</text>
</comment>
<gene>
    <name evidence="9" type="ORF">FIBRA_01669</name>
</gene>
<accession>J4H1C3</accession>
<feature type="signal peptide" evidence="7">
    <location>
        <begin position="1"/>
        <end position="18"/>
    </location>
</feature>
<evidence type="ECO:0000256" key="3">
    <source>
        <dbReference type="ARBA" id="ARBA00022750"/>
    </source>
</evidence>
<evidence type="ECO:0000313" key="10">
    <source>
        <dbReference type="Proteomes" id="UP000006352"/>
    </source>
</evidence>
<dbReference type="InterPro" id="IPR033121">
    <property type="entry name" value="PEPTIDASE_A1"/>
</dbReference>
<feature type="region of interest" description="Disordered" evidence="6">
    <location>
        <begin position="430"/>
        <end position="453"/>
    </location>
</feature>
<dbReference type="Proteomes" id="UP000006352">
    <property type="component" value="Unassembled WGS sequence"/>
</dbReference>
<feature type="domain" description="Peptidase A1" evidence="8">
    <location>
        <begin position="78"/>
        <end position="412"/>
    </location>
</feature>
<feature type="active site" evidence="5">
    <location>
        <position position="96"/>
    </location>
</feature>
<dbReference type="PANTHER" id="PTHR47966:SF51">
    <property type="entry name" value="BETA-SITE APP-CLEAVING ENZYME, ISOFORM A-RELATED"/>
    <property type="match status" value="1"/>
</dbReference>
<evidence type="ECO:0000259" key="8">
    <source>
        <dbReference type="PROSITE" id="PS51767"/>
    </source>
</evidence>
<dbReference type="PANTHER" id="PTHR47966">
    <property type="entry name" value="BETA-SITE APP-CLEAVING ENZYME, ISOFORM A-RELATED"/>
    <property type="match status" value="1"/>
</dbReference>
<dbReference type="MEROPS" id="A01.078"/>
<keyword evidence="10" id="KW-1185">Reference proteome</keyword>
<keyword evidence="3" id="KW-0064">Aspartyl protease</keyword>
<evidence type="ECO:0000313" key="9">
    <source>
        <dbReference type="EMBL" id="CCL99649.1"/>
    </source>
</evidence>
<dbReference type="PROSITE" id="PS51767">
    <property type="entry name" value="PEPTIDASE_A1"/>
    <property type="match status" value="1"/>
</dbReference>
<dbReference type="FunCoup" id="J4H1C3">
    <property type="interactions" value="46"/>
</dbReference>